<accession>A0A1J7GFE2</accession>
<feature type="compositionally biased region" description="Basic and acidic residues" evidence="1">
    <location>
        <begin position="75"/>
        <end position="95"/>
    </location>
</feature>
<dbReference type="STRING" id="3871.A0A1J7GFE2"/>
<evidence type="ECO:0000313" key="3">
    <source>
        <dbReference type="Proteomes" id="UP000188354"/>
    </source>
</evidence>
<keyword evidence="3" id="KW-1185">Reference proteome</keyword>
<name>A0A1J7GFE2_LUPAN</name>
<organism evidence="2 3">
    <name type="scientific">Lupinus angustifolius</name>
    <name type="common">Narrow-leaved blue lupine</name>
    <dbReference type="NCBI Taxonomy" id="3871"/>
    <lineage>
        <taxon>Eukaryota</taxon>
        <taxon>Viridiplantae</taxon>
        <taxon>Streptophyta</taxon>
        <taxon>Embryophyta</taxon>
        <taxon>Tracheophyta</taxon>
        <taxon>Spermatophyta</taxon>
        <taxon>Magnoliopsida</taxon>
        <taxon>eudicotyledons</taxon>
        <taxon>Gunneridae</taxon>
        <taxon>Pentapetalae</taxon>
        <taxon>rosids</taxon>
        <taxon>fabids</taxon>
        <taxon>Fabales</taxon>
        <taxon>Fabaceae</taxon>
        <taxon>Papilionoideae</taxon>
        <taxon>50 kb inversion clade</taxon>
        <taxon>genistoids sensu lato</taxon>
        <taxon>core genistoids</taxon>
        <taxon>Genisteae</taxon>
        <taxon>Lupinus</taxon>
    </lineage>
</organism>
<dbReference type="Gramene" id="OIV99131">
    <property type="protein sequence ID" value="OIV99131"/>
    <property type="gene ID" value="TanjilG_22711"/>
</dbReference>
<evidence type="ECO:0000313" key="2">
    <source>
        <dbReference type="EMBL" id="OIV99131.1"/>
    </source>
</evidence>
<feature type="region of interest" description="Disordered" evidence="1">
    <location>
        <begin position="57"/>
        <end position="95"/>
    </location>
</feature>
<dbReference type="KEGG" id="lang:109363525"/>
<proteinExistence type="predicted"/>
<dbReference type="PANTHER" id="PTHR33448">
    <property type="entry name" value="CHLOROPLAST PROTEIN HCF243-RELATED"/>
    <property type="match status" value="1"/>
</dbReference>
<dbReference type="Proteomes" id="UP000188354">
    <property type="component" value="Chromosome LG13"/>
</dbReference>
<protein>
    <submittedName>
        <fullName evidence="2">Uncharacterized protein</fullName>
    </submittedName>
</protein>
<dbReference type="AlphaFoldDB" id="A0A1J7GFE2"/>
<gene>
    <name evidence="2" type="ORF">TanjilG_22711</name>
</gene>
<dbReference type="OrthoDB" id="1934890at2759"/>
<evidence type="ECO:0000256" key="1">
    <source>
        <dbReference type="SAM" id="MobiDB-lite"/>
    </source>
</evidence>
<dbReference type="EMBL" id="CM007373">
    <property type="protein sequence ID" value="OIV99131.1"/>
    <property type="molecule type" value="Genomic_DNA"/>
</dbReference>
<dbReference type="PANTHER" id="PTHR33448:SF4">
    <property type="entry name" value="CHLOROPLAST PROTEIN HCF243"/>
    <property type="match status" value="1"/>
</dbReference>
<dbReference type="OMA" id="SKETWFC"/>
<reference evidence="2 3" key="1">
    <citation type="journal article" date="2017" name="Plant Biotechnol. J.">
        <title>A comprehensive draft genome sequence for lupin (Lupinus angustifolius), an emerging health food: insights into plant-microbe interactions and legume evolution.</title>
        <authorList>
            <person name="Hane J.K."/>
            <person name="Ming Y."/>
            <person name="Kamphuis L.G."/>
            <person name="Nelson M.N."/>
            <person name="Garg G."/>
            <person name="Atkins C.A."/>
            <person name="Bayer P.E."/>
            <person name="Bravo A."/>
            <person name="Bringans S."/>
            <person name="Cannon S."/>
            <person name="Edwards D."/>
            <person name="Foley R."/>
            <person name="Gao L.L."/>
            <person name="Harrison M.J."/>
            <person name="Huang W."/>
            <person name="Hurgobin B."/>
            <person name="Li S."/>
            <person name="Liu C.W."/>
            <person name="McGrath A."/>
            <person name="Morahan G."/>
            <person name="Murray J."/>
            <person name="Weller J."/>
            <person name="Jian J."/>
            <person name="Singh K.B."/>
        </authorList>
    </citation>
    <scope>NUCLEOTIDE SEQUENCE [LARGE SCALE GENOMIC DNA]</scope>
    <source>
        <strain evidence="3">cv. Tanjil</strain>
        <tissue evidence="2">Whole plant</tissue>
    </source>
</reference>
<sequence>MRFRSDPIKVAALSNKLLDPTLHKEDDDVEVQVGVAMEEDKDVCEVEKCIVLIDSKEDEDANGSGKVETISENDVVEKGSKDEEEKESMEREKRSNIESGILPECLLLMMCEPKLSTDVSKETWFCTVDFVRWLPPRPAAKTGSGDCQDKKRVAVESKQSLVQPPPPVIQPGRLSCSFTAPVVGPNVCEPDVLKRCKSEPRGSVAAKLAPEGCFWNDRKLMEPYSSARFQISVAGVGF</sequence>